<feature type="domain" description="HTH lacI-type" evidence="4">
    <location>
        <begin position="4"/>
        <end position="58"/>
    </location>
</feature>
<dbReference type="Proteomes" id="UP000095651">
    <property type="component" value="Unassembled WGS sequence"/>
</dbReference>
<dbReference type="Pfam" id="PF13377">
    <property type="entry name" value="Peripla_BP_3"/>
    <property type="match status" value="1"/>
</dbReference>
<dbReference type="InterPro" id="IPR046335">
    <property type="entry name" value="LacI/GalR-like_sensor"/>
</dbReference>
<dbReference type="PRINTS" id="PR00036">
    <property type="entry name" value="HTHLACI"/>
</dbReference>
<organism evidence="5 6">
    <name type="scientific">Hungatella hathewayi</name>
    <dbReference type="NCBI Taxonomy" id="154046"/>
    <lineage>
        <taxon>Bacteria</taxon>
        <taxon>Bacillati</taxon>
        <taxon>Bacillota</taxon>
        <taxon>Clostridia</taxon>
        <taxon>Lachnospirales</taxon>
        <taxon>Lachnospiraceae</taxon>
        <taxon>Hungatella</taxon>
    </lineage>
</organism>
<dbReference type="CDD" id="cd01392">
    <property type="entry name" value="HTH_LacI"/>
    <property type="match status" value="1"/>
</dbReference>
<dbReference type="Gene3D" id="1.10.260.40">
    <property type="entry name" value="lambda repressor-like DNA-binding domains"/>
    <property type="match status" value="1"/>
</dbReference>
<dbReference type="GO" id="GO:0003700">
    <property type="term" value="F:DNA-binding transcription factor activity"/>
    <property type="evidence" value="ECO:0007669"/>
    <property type="project" value="TreeGrafter"/>
</dbReference>
<dbReference type="InterPro" id="IPR000843">
    <property type="entry name" value="HTH_LacI"/>
</dbReference>
<evidence type="ECO:0000256" key="1">
    <source>
        <dbReference type="ARBA" id="ARBA00023015"/>
    </source>
</evidence>
<accession>A0A174GUF7</accession>
<name>A0A174GUF7_9FIRM</name>
<proteinExistence type="predicted"/>
<dbReference type="PANTHER" id="PTHR30146:SF149">
    <property type="entry name" value="HTH-TYPE TRANSCRIPTIONAL REGULATOR EBGR"/>
    <property type="match status" value="1"/>
</dbReference>
<keyword evidence="2" id="KW-0238">DNA-binding</keyword>
<dbReference type="RefSeq" id="WP_055657083.1">
    <property type="nucleotide sequence ID" value="NZ_CABIXC010000009.1"/>
</dbReference>
<dbReference type="AlphaFoldDB" id="A0A174GUF7"/>
<dbReference type="PANTHER" id="PTHR30146">
    <property type="entry name" value="LACI-RELATED TRANSCRIPTIONAL REPRESSOR"/>
    <property type="match status" value="1"/>
</dbReference>
<sequence length="339" mass="37039">MNKVSIKDVAKEAGVSITTVSRALNGYMDVSEKTRKHILEVVERLDYAPDLNARSLGGKADTTIALLTSELTPTNESGFVYGLISGLFRQCNDMGCEFVLLATNTMKQQKLSFLQLCKRKNLSGVVVTGLKVDDPYYHEILDSDIPCAIIDMPVRGRKKCEIAVDNVAASKEATAYLIGLGHRNIGMINGGKTADVSGQRYSGYVSALVEAGIPLQLDYMKYCDFLEDTACEKTEELLTKYPEITALFCASDVMAIGAIRAVEQMGMRVPEDISVMGFDDIPIAPYVYKGISTVRQSPLLMGIEGGKAIWKMLSGEEVDSRVILPHEMVIRGTTGKARV</sequence>
<dbReference type="InterPro" id="IPR028082">
    <property type="entry name" value="Peripla_BP_I"/>
</dbReference>
<dbReference type="InterPro" id="IPR010982">
    <property type="entry name" value="Lambda_DNA-bd_dom_sf"/>
</dbReference>
<reference evidence="5 6" key="1">
    <citation type="submission" date="2015-09" db="EMBL/GenBank/DDBJ databases">
        <authorList>
            <consortium name="Pathogen Informatics"/>
        </authorList>
    </citation>
    <scope>NUCLEOTIDE SEQUENCE [LARGE SCALE GENOMIC DNA]</scope>
    <source>
        <strain evidence="5 6">2789STDY5608850</strain>
    </source>
</reference>
<dbReference type="Gene3D" id="3.40.50.2300">
    <property type="match status" value="2"/>
</dbReference>
<dbReference type="SMART" id="SM00354">
    <property type="entry name" value="HTH_LACI"/>
    <property type="match status" value="1"/>
</dbReference>
<evidence type="ECO:0000256" key="2">
    <source>
        <dbReference type="ARBA" id="ARBA00023125"/>
    </source>
</evidence>
<dbReference type="GO" id="GO:0000976">
    <property type="term" value="F:transcription cis-regulatory region binding"/>
    <property type="evidence" value="ECO:0007669"/>
    <property type="project" value="TreeGrafter"/>
</dbReference>
<gene>
    <name evidence="5" type="primary">degA_7</name>
    <name evidence="5" type="ORF">ERS852407_03481</name>
</gene>
<dbReference type="SUPFAM" id="SSF53822">
    <property type="entry name" value="Periplasmic binding protein-like I"/>
    <property type="match status" value="1"/>
</dbReference>
<protein>
    <submittedName>
        <fullName evidence="5">LacI family transcriptional regulator</fullName>
    </submittedName>
</protein>
<evidence type="ECO:0000313" key="6">
    <source>
        <dbReference type="Proteomes" id="UP000095651"/>
    </source>
</evidence>
<keyword evidence="1" id="KW-0805">Transcription regulation</keyword>
<dbReference type="CDD" id="cd06267">
    <property type="entry name" value="PBP1_LacI_sugar_binding-like"/>
    <property type="match status" value="1"/>
</dbReference>
<dbReference type="Pfam" id="PF00356">
    <property type="entry name" value="LacI"/>
    <property type="match status" value="1"/>
</dbReference>
<evidence type="ECO:0000313" key="5">
    <source>
        <dbReference type="EMBL" id="CUO64847.1"/>
    </source>
</evidence>
<dbReference type="SUPFAM" id="SSF47413">
    <property type="entry name" value="lambda repressor-like DNA-binding domains"/>
    <property type="match status" value="1"/>
</dbReference>
<evidence type="ECO:0000256" key="3">
    <source>
        <dbReference type="ARBA" id="ARBA00023163"/>
    </source>
</evidence>
<dbReference type="PROSITE" id="PS00356">
    <property type="entry name" value="HTH_LACI_1"/>
    <property type="match status" value="1"/>
</dbReference>
<dbReference type="EMBL" id="CYZE01000009">
    <property type="protein sequence ID" value="CUO64847.1"/>
    <property type="molecule type" value="Genomic_DNA"/>
</dbReference>
<evidence type="ECO:0000259" key="4">
    <source>
        <dbReference type="PROSITE" id="PS50932"/>
    </source>
</evidence>
<dbReference type="PROSITE" id="PS50932">
    <property type="entry name" value="HTH_LACI_2"/>
    <property type="match status" value="1"/>
</dbReference>
<keyword evidence="3" id="KW-0804">Transcription</keyword>